<organism evidence="1">
    <name type="scientific">marine sediment metagenome</name>
    <dbReference type="NCBI Taxonomy" id="412755"/>
    <lineage>
        <taxon>unclassified sequences</taxon>
        <taxon>metagenomes</taxon>
        <taxon>ecological metagenomes</taxon>
    </lineage>
</organism>
<dbReference type="AlphaFoldDB" id="X0YDW5"/>
<gene>
    <name evidence="1" type="ORF">S01H1_72417</name>
</gene>
<sequence length="231" mass="25252">MTLAVLMSLFRQMTKTNVANVSDPAVVEMINAGMRFAAEDVGGLRGRYNDSLVIGQSEYPLAAEVLKVSLVRLLDGETLKVELVPTDPNRITGRDESSEVSSGTPSACCVTLSKLSDANAAVRVLKFDCPPSWGVDPASDSAVGNDDIEFYCTMTPSFLDDTTKEPDLPQSLGLAGFFYACYLATLENRFMQMYDKHRNTYLRTGIGNEPRALRKPGYAVSSRRLSDLMPT</sequence>
<name>X0YDW5_9ZZZZ</name>
<evidence type="ECO:0000313" key="1">
    <source>
        <dbReference type="EMBL" id="GAG34986.1"/>
    </source>
</evidence>
<accession>X0YDW5</accession>
<comment type="caution">
    <text evidence="1">The sequence shown here is derived from an EMBL/GenBank/DDBJ whole genome shotgun (WGS) entry which is preliminary data.</text>
</comment>
<dbReference type="EMBL" id="BARS01048293">
    <property type="protein sequence ID" value="GAG34986.1"/>
    <property type="molecule type" value="Genomic_DNA"/>
</dbReference>
<proteinExistence type="predicted"/>
<protein>
    <submittedName>
        <fullName evidence="1">Uncharacterized protein</fullName>
    </submittedName>
</protein>
<reference evidence="1" key="1">
    <citation type="journal article" date="2014" name="Front. Microbiol.">
        <title>High frequency of phylogenetically diverse reductive dehalogenase-homologous genes in deep subseafloor sedimentary metagenomes.</title>
        <authorList>
            <person name="Kawai M."/>
            <person name="Futagami T."/>
            <person name="Toyoda A."/>
            <person name="Takaki Y."/>
            <person name="Nishi S."/>
            <person name="Hori S."/>
            <person name="Arai W."/>
            <person name="Tsubouchi T."/>
            <person name="Morono Y."/>
            <person name="Uchiyama I."/>
            <person name="Ito T."/>
            <person name="Fujiyama A."/>
            <person name="Inagaki F."/>
            <person name="Takami H."/>
        </authorList>
    </citation>
    <scope>NUCLEOTIDE SEQUENCE</scope>
    <source>
        <strain evidence="1">Expedition CK06-06</strain>
    </source>
</reference>